<comment type="caution">
    <text evidence="2">The sequence shown here is derived from an EMBL/GenBank/DDBJ whole genome shotgun (WGS) entry which is preliminary data.</text>
</comment>
<gene>
    <name evidence="2" type="ORF">SNE40_019965</name>
</gene>
<accession>A0AAN8J114</accession>
<sequence length="227" mass="24697">MLTSVLERVGVQLPSSETMQHQAASPSVAFSPVTPHPSIETQDPVNNNLLDVIPKSSKSGRPDVQPLVPADGSSSFSEVNKSPLTNIFAPMANSKTSVGTSQQVTDSERYCATSRPVSPHRTKSFDAPAGNRYNDQTWHCDETYFTYHNPCSWEEKSLNETSTSSPLFMGSVKSCPDSEPSTSSVKYTKEPLSRSKVIGVQAFSLHQCSVRGITKIPADARTSFLQL</sequence>
<feature type="region of interest" description="Disordered" evidence="1">
    <location>
        <begin position="13"/>
        <end position="75"/>
    </location>
</feature>
<dbReference type="AlphaFoldDB" id="A0AAN8J114"/>
<organism evidence="2 3">
    <name type="scientific">Patella caerulea</name>
    <name type="common">Rayed Mediterranean limpet</name>
    <dbReference type="NCBI Taxonomy" id="87958"/>
    <lineage>
        <taxon>Eukaryota</taxon>
        <taxon>Metazoa</taxon>
        <taxon>Spiralia</taxon>
        <taxon>Lophotrochozoa</taxon>
        <taxon>Mollusca</taxon>
        <taxon>Gastropoda</taxon>
        <taxon>Patellogastropoda</taxon>
        <taxon>Patelloidea</taxon>
        <taxon>Patellidae</taxon>
        <taxon>Patella</taxon>
    </lineage>
</organism>
<protein>
    <submittedName>
        <fullName evidence="2">Uncharacterized protein</fullName>
    </submittedName>
</protein>
<feature type="compositionally biased region" description="Polar residues" evidence="1">
    <location>
        <begin position="13"/>
        <end position="25"/>
    </location>
</feature>
<reference evidence="2 3" key="1">
    <citation type="submission" date="2024-01" db="EMBL/GenBank/DDBJ databases">
        <title>The genome of the rayed Mediterranean limpet Patella caerulea (Linnaeus, 1758).</title>
        <authorList>
            <person name="Anh-Thu Weber A."/>
            <person name="Halstead-Nussloch G."/>
        </authorList>
    </citation>
    <scope>NUCLEOTIDE SEQUENCE [LARGE SCALE GENOMIC DNA]</scope>
    <source>
        <strain evidence="2">AATW-2023a</strain>
        <tissue evidence="2">Whole specimen</tissue>
    </source>
</reference>
<name>A0AAN8J114_PATCE</name>
<evidence type="ECO:0000313" key="3">
    <source>
        <dbReference type="Proteomes" id="UP001347796"/>
    </source>
</evidence>
<proteinExistence type="predicted"/>
<feature type="compositionally biased region" description="Polar residues" evidence="1">
    <location>
        <begin position="39"/>
        <end position="49"/>
    </location>
</feature>
<evidence type="ECO:0000313" key="2">
    <source>
        <dbReference type="EMBL" id="KAK6168783.1"/>
    </source>
</evidence>
<dbReference type="EMBL" id="JAZGQO010000015">
    <property type="protein sequence ID" value="KAK6168783.1"/>
    <property type="molecule type" value="Genomic_DNA"/>
</dbReference>
<keyword evidence="3" id="KW-1185">Reference proteome</keyword>
<dbReference type="Proteomes" id="UP001347796">
    <property type="component" value="Unassembled WGS sequence"/>
</dbReference>
<evidence type="ECO:0000256" key="1">
    <source>
        <dbReference type="SAM" id="MobiDB-lite"/>
    </source>
</evidence>